<dbReference type="FunFam" id="3.10.490.20:FF:000004">
    <property type="entry name" value="Cytoplasmic dynein heavy chain 2"/>
    <property type="match status" value="1"/>
</dbReference>
<evidence type="ECO:0000256" key="1">
    <source>
        <dbReference type="ARBA" id="ARBA00008887"/>
    </source>
</evidence>
<comment type="caution">
    <text evidence="9">The sequence shown here is derived from an EMBL/GenBank/DDBJ whole genome shotgun (WGS) entry which is preliminary data.</text>
</comment>
<dbReference type="FunFam" id="1.10.8.720:FF:000003">
    <property type="entry name" value="Cytoplasmic dynein heavy chain 2"/>
    <property type="match status" value="1"/>
</dbReference>
<evidence type="ECO:0000259" key="7">
    <source>
        <dbReference type="Pfam" id="PF18198"/>
    </source>
</evidence>
<sequence length="1345" mass="151537">MANPPLPVKTTLEAICLLLGEPAHDWRAIRSVLLGDTFVNTIVNFSTDNITDEIRNKMKTKYLNNPEFNFEKVNRASVACGPMVKWAIAQINFADMLKRVEPLRNELASLEAEADSNKHNAEEIDSVIVQLEKSIASYKEEYANLVSQAQAIKTDLANVQAKVDRSIALLSSLSSEKQRWEDTSETFKNQMSTISGDVLLGSAFLAYAGYFDQQYRQNLFNNWCSHLQQAGIHFRLDLARTEYLSTADERLRWQANALPTDDLCTENAIMLKRFNRYPLIIDPSGQATKYILNEFRERKITKTSFLDDSFRKNLESALRFGNPLLVQDVESYDPILNPVLNREVRKTGGRVLITLGDQDIDLSPTFCIFLSTRDPTVEFPPDLCSRVTFVNFTVTRSSLQSQCLNQVLKAEREDIDEKRSDLLKLQGEFHVRLRQLEKSLLQALNDSKGRILDDDSVISTLEKLKNEAAEISRKVEETDKVMAEVETVSLQYQPLAQACSSIFFTLEGLHQAHFLYQYSLHFFLEIYNDVLTNNTHLTGVVDHTARLSIITKDLFQVVYTRVTRGMLHEDKLAFALLLCRIHLRGFSQETNFEHELNHLLRGKEGILPGQPTIHVAGLSPDQLEGATALSRLPAFRNLQQRLDDHPGFLGWVESNAPEREVPVLWEEGSRPLTAVGQAMHQLLVVQAFRPDRVIAQGHQVVTAVLGDDFTTAAETELDLAAVVDNEVKASTPILMCSVPGYDASGRVDDLAAELSRSITSLAMGSAEGFSQAEKAINAASKNGRWVMLKNVHLAPQWLVQLEKKLHALQPHPAFRLFLTLEVHPKVPVNLLRAGRVFLFEPPPGIRANLLRTFSTVPAQRMMKAPGERARLYFLLAWFHAIVQERLRYAPLGWAKHYEFNESDLRVACDTLDTWIDTIAMGRTNLPPEKVPWNALRILFGQCIYGGKIDNEFDQRLLNSFLSKLFTAKSFEPDFMLIEPSSSDNLEKGIASPEGIRRDQFLHWVESLSDRQTPSWLGLPNNAEKVLLTNRGSDLIAKLLKMQLLEDDDEPAYAAEEGERAVPGDGRPAWMATLQQSGSTWLRLLPPSLNGLRRTKDNIGDPLYRCLEREVNQGAKLLKVVRSDLEDMVRICRGERRQTNYHRTMIADLAKGMLPSHWRKYTVSPGCTVIQWVTDFSDRIKQLQRVSQACTSGGAAALKSLHIWLGGLFNPEAYITATRQYVAQANGWSLEELSLEVRVSDADEKPGPMDEYSFALAGLKLQGAKCVQSRLSLTSTIFTELPLTTIRWVKYREDDTAGQAMVTLPVYLNSSRTELLFTVDLPAADARESHSFYERGVALLCSTTLG</sequence>
<evidence type="ECO:0000259" key="5">
    <source>
        <dbReference type="Pfam" id="PF12777"/>
    </source>
</evidence>
<evidence type="ECO:0000259" key="6">
    <source>
        <dbReference type="Pfam" id="PF12781"/>
    </source>
</evidence>
<dbReference type="FunFam" id="3.40.50.300:FF:000373">
    <property type="entry name" value="Cytoplasmic dynein heavy chain 2"/>
    <property type="match status" value="1"/>
</dbReference>
<dbReference type="InterPro" id="IPR004273">
    <property type="entry name" value="Dynein_heavy_D6_P-loop"/>
</dbReference>
<dbReference type="FunFam" id="1.20.1270.280:FF:000004">
    <property type="entry name" value="Cytoplasmic dynein heavy chain 2"/>
    <property type="match status" value="1"/>
</dbReference>
<dbReference type="Gene3D" id="3.40.50.300">
    <property type="entry name" value="P-loop containing nucleotide triphosphate hydrolases"/>
    <property type="match status" value="2"/>
</dbReference>
<dbReference type="GO" id="GO:0051959">
    <property type="term" value="F:dynein light intermediate chain binding"/>
    <property type="evidence" value="ECO:0007669"/>
    <property type="project" value="InterPro"/>
</dbReference>
<dbReference type="Pfam" id="PF18198">
    <property type="entry name" value="AAA_lid_11"/>
    <property type="match status" value="1"/>
</dbReference>
<dbReference type="Gene3D" id="1.20.920.20">
    <property type="match status" value="2"/>
</dbReference>
<feature type="domain" description="Dynein heavy chain C-terminal" evidence="8">
    <location>
        <begin position="1029"/>
        <end position="1340"/>
    </location>
</feature>
<feature type="domain" description="Dynein heavy chain coiled coil stalk" evidence="5">
    <location>
        <begin position="25"/>
        <end position="222"/>
    </location>
</feature>
<dbReference type="GO" id="GO:0045505">
    <property type="term" value="F:dynein intermediate chain binding"/>
    <property type="evidence" value="ECO:0007669"/>
    <property type="project" value="InterPro"/>
</dbReference>
<dbReference type="InterPro" id="IPR041228">
    <property type="entry name" value="Dynein_C"/>
</dbReference>
<dbReference type="InterPro" id="IPR041658">
    <property type="entry name" value="AAA_lid_11"/>
</dbReference>
<keyword evidence="2" id="KW-0677">Repeat</keyword>
<evidence type="ECO:0000259" key="4">
    <source>
        <dbReference type="Pfam" id="PF03028"/>
    </source>
</evidence>
<proteinExistence type="inferred from homology"/>
<dbReference type="GO" id="GO:0008569">
    <property type="term" value="F:minus-end-directed microtubule motor activity"/>
    <property type="evidence" value="ECO:0007669"/>
    <property type="project" value="InterPro"/>
</dbReference>
<dbReference type="Gene3D" id="6.10.140.1060">
    <property type="match status" value="1"/>
</dbReference>
<feature type="domain" description="Dynein heavy chain region D6 P-loop" evidence="4">
    <location>
        <begin position="729"/>
        <end position="835"/>
    </location>
</feature>
<evidence type="ECO:0008006" key="11">
    <source>
        <dbReference type="Google" id="ProtNLM"/>
    </source>
</evidence>
<keyword evidence="10" id="KW-1185">Reference proteome</keyword>
<dbReference type="InterPro" id="IPR027417">
    <property type="entry name" value="P-loop_NTPase"/>
</dbReference>
<reference evidence="9 10" key="1">
    <citation type="journal article" date="2023" name="Arcadia Sci">
        <title>De novo assembly of a long-read Amblyomma americanum tick genome.</title>
        <authorList>
            <person name="Chou S."/>
            <person name="Poskanzer K.E."/>
            <person name="Rollins M."/>
            <person name="Thuy-Boun P.S."/>
        </authorList>
    </citation>
    <scope>NUCLEOTIDE SEQUENCE [LARGE SCALE GENOMIC DNA]</scope>
    <source>
        <strain evidence="9">F_SG_1</strain>
        <tissue evidence="9">Salivary glands</tissue>
    </source>
</reference>
<dbReference type="PANTHER" id="PTHR46532:SF4">
    <property type="entry name" value="AAA+ ATPASE DOMAIN-CONTAINING PROTEIN"/>
    <property type="match status" value="1"/>
</dbReference>
<dbReference type="EMBL" id="JARKHS020005728">
    <property type="protein sequence ID" value="KAK8783263.1"/>
    <property type="molecule type" value="Genomic_DNA"/>
</dbReference>
<evidence type="ECO:0000313" key="9">
    <source>
        <dbReference type="EMBL" id="KAK8783263.1"/>
    </source>
</evidence>
<dbReference type="Pfam" id="PF12781">
    <property type="entry name" value="AAA_9"/>
    <property type="match status" value="1"/>
</dbReference>
<dbReference type="Gene3D" id="1.10.8.1220">
    <property type="match status" value="1"/>
</dbReference>
<dbReference type="GO" id="GO:0005858">
    <property type="term" value="C:axonemal dynein complex"/>
    <property type="evidence" value="ECO:0007669"/>
    <property type="project" value="TreeGrafter"/>
</dbReference>
<feature type="domain" description="Dynein heavy chain AAA lid" evidence="7">
    <location>
        <begin position="869"/>
        <end position="1022"/>
    </location>
</feature>
<evidence type="ECO:0000256" key="2">
    <source>
        <dbReference type="ARBA" id="ARBA00022737"/>
    </source>
</evidence>
<dbReference type="InterPro" id="IPR026983">
    <property type="entry name" value="DHC"/>
</dbReference>
<feature type="coiled-coil region" evidence="3">
    <location>
        <begin position="93"/>
        <end position="155"/>
    </location>
</feature>
<gene>
    <name evidence="9" type="ORF">V5799_015397</name>
</gene>
<dbReference type="InterPro" id="IPR043160">
    <property type="entry name" value="Dynein_C_barrel"/>
</dbReference>
<dbReference type="FunFam" id="1.10.8.1220:FF:000002">
    <property type="entry name" value="cytoplasmic dynein 1 heavy chain 1-like"/>
    <property type="match status" value="1"/>
</dbReference>
<dbReference type="Pfam" id="PF18199">
    <property type="entry name" value="Dynein_C"/>
    <property type="match status" value="1"/>
</dbReference>
<dbReference type="Pfam" id="PF03028">
    <property type="entry name" value="Dynein_heavy"/>
    <property type="match status" value="1"/>
</dbReference>
<keyword evidence="3" id="KW-0175">Coiled coil</keyword>
<dbReference type="InterPro" id="IPR042219">
    <property type="entry name" value="AAA_lid_11_sf"/>
</dbReference>
<evidence type="ECO:0000259" key="8">
    <source>
        <dbReference type="Pfam" id="PF18199"/>
    </source>
</evidence>
<dbReference type="InterPro" id="IPR035706">
    <property type="entry name" value="AAA_9"/>
</dbReference>
<organism evidence="9 10">
    <name type="scientific">Amblyomma americanum</name>
    <name type="common">Lone star tick</name>
    <dbReference type="NCBI Taxonomy" id="6943"/>
    <lineage>
        <taxon>Eukaryota</taxon>
        <taxon>Metazoa</taxon>
        <taxon>Ecdysozoa</taxon>
        <taxon>Arthropoda</taxon>
        <taxon>Chelicerata</taxon>
        <taxon>Arachnida</taxon>
        <taxon>Acari</taxon>
        <taxon>Parasitiformes</taxon>
        <taxon>Ixodida</taxon>
        <taxon>Ixodoidea</taxon>
        <taxon>Ixodidae</taxon>
        <taxon>Amblyomminae</taxon>
        <taxon>Amblyomma</taxon>
    </lineage>
</organism>
<evidence type="ECO:0000313" key="10">
    <source>
        <dbReference type="Proteomes" id="UP001321473"/>
    </source>
</evidence>
<protein>
    <recommendedName>
        <fullName evidence="11">Dyneins heavy chain</fullName>
    </recommendedName>
</protein>
<dbReference type="Gene3D" id="3.10.490.20">
    <property type="match status" value="1"/>
</dbReference>
<dbReference type="Gene3D" id="1.20.1270.280">
    <property type="match status" value="1"/>
</dbReference>
<comment type="similarity">
    <text evidence="1">Belongs to the dynein heavy chain family.</text>
</comment>
<dbReference type="FunFam" id="3.40.50.300:FF:000122">
    <property type="entry name" value="Cytoplasmic dynein 1 heavy chain"/>
    <property type="match status" value="1"/>
</dbReference>
<evidence type="ECO:0000256" key="3">
    <source>
        <dbReference type="SAM" id="Coils"/>
    </source>
</evidence>
<name>A0AAQ4F8S9_AMBAM</name>
<feature type="domain" description="Dynein heavy chain ATP-binding dynein motor region" evidence="6">
    <location>
        <begin position="252"/>
        <end position="471"/>
    </location>
</feature>
<accession>A0AAQ4F8S9</accession>
<dbReference type="GO" id="GO:0007018">
    <property type="term" value="P:microtubule-based movement"/>
    <property type="evidence" value="ECO:0007669"/>
    <property type="project" value="InterPro"/>
</dbReference>
<dbReference type="Pfam" id="PF12777">
    <property type="entry name" value="MT"/>
    <property type="match status" value="1"/>
</dbReference>
<dbReference type="Proteomes" id="UP001321473">
    <property type="component" value="Unassembled WGS sequence"/>
</dbReference>
<dbReference type="InterPro" id="IPR024743">
    <property type="entry name" value="Dynein_HC_stalk"/>
</dbReference>
<dbReference type="Gene3D" id="1.10.8.720">
    <property type="entry name" value="Region D6 of dynein motor"/>
    <property type="match status" value="1"/>
</dbReference>
<dbReference type="PANTHER" id="PTHR46532">
    <property type="entry name" value="MALE FERTILITY FACTOR KL5"/>
    <property type="match status" value="1"/>
</dbReference>